<dbReference type="SUPFAM" id="SSF53067">
    <property type="entry name" value="Actin-like ATPase domain"/>
    <property type="match status" value="1"/>
</dbReference>
<dbReference type="AlphaFoldDB" id="A0A238W8D5"/>
<proteinExistence type="predicted"/>
<dbReference type="InterPro" id="IPR043129">
    <property type="entry name" value="ATPase_NBD"/>
</dbReference>
<protein>
    <submittedName>
        <fullName evidence="1">Uncharacterized protein</fullName>
    </submittedName>
</protein>
<evidence type="ECO:0000313" key="1">
    <source>
        <dbReference type="EMBL" id="SNR42836.1"/>
    </source>
</evidence>
<dbReference type="EMBL" id="FZNY01000001">
    <property type="protein sequence ID" value="SNR42836.1"/>
    <property type="molecule type" value="Genomic_DNA"/>
</dbReference>
<dbReference type="Proteomes" id="UP000198379">
    <property type="component" value="Unassembled WGS sequence"/>
</dbReference>
<name>A0A238W8D5_9FLAO</name>
<sequence length="1182" mass="135461">MSHKLSLIPEQNIANNGWNAYPNNPYDENKIQEIKDNISKIEVPVTSIPSPFAQMHLFETSFTFINKAFVDDSSVLRGKTSYHKYISQCLDVFEILFSYETLKLQDRIEIQLWKKEELTALIKDKNVGLKTFAETLKIFITNYNNDRRFVNQGISNAFDECILIYIDNTIVAGTSPYTGFFTTGDSVLVTISDKQNRKFFSTNKALYEREEDFQKYMNVLFATEPEVAQSFKELQTYIKNNNTITASDDVRKLVGELERGNATELVRDYRILEINNEEISFLSGRVPFLCEKFNSINEQQIAKNSDFVIKTSKRLERPPLALLEGVTKKRWTYLDNTFPENCIVRSTASIEDRKLPESVIEYPWITRDDVLSKHLIQLEYNVNIDKYWLPQGPVKNIILPVTPTYFNYFTIEDLKKQITVEKLNLGAILITLDIPVQGDNGRGTIKFERTYDFVAPETIDNPDYGAVVKSSLAFGIYPFFKVSDPVFNDRYKALSFHLKGEEIDYQFFREENTIPTIAKVEAHSHSRTRKDEGYPSISTYLDITNITYNEQGELTFNSNRDITFDGITVTVKNLDENTTLDGCLLPLMGEPRQLIDGDTSIAFDIGTSNSFVALKTANQVENLSNYEGKGSSMQPHFVLLNERSSEGEDYKKNDLNEVNPIYGVVQDAEFLPSMVGDNSLFKFPIRSVINVDNDTNAEEVNSINILSNANIPFAFGHNVLRREYDFSHSNIKWGVTDSKNQGAYNKLRGFIEQLAWMGRNKLLSEGYKPKAANVIWFKPLSMGNKQMTVFNTIWNELYMNYYSKSDNLSKLVSVTESWAPYYSYDRTFGTGEVYMNLDIGGGTTDLIVFRNNKPTLTTSYRFAGNSLFESYGSHNPFDNGFVSKYEDQMLKHFGSSVKKIETMKYIKESKGLQSTDLVSYFFNYSSFTKNLKLDSEFKLLFLIHNCAIFYHSMQILKMSEVDKLPSYIGVSGNGAKLLEITNGDKNLNRSQGMSKVVQLLTKEVFDLEELHKIELQILSNPKESTAIGGIQGIEKIKLDPTLDTENYYISIGTKEDLIKDTDAESKRNLKYADFIKEDNTKIDEVSENIVSFFEYFFDSLWYQADFVKNFGVDKSYNTDKLKVFFTNASKIKNTIREVINHKIEVEQESIINDTFFFEAIKAYLYAFSKIIVSDAINEFKGA</sequence>
<accession>A0A238W8D5</accession>
<reference evidence="1 2" key="1">
    <citation type="submission" date="2017-06" db="EMBL/GenBank/DDBJ databases">
        <authorList>
            <person name="Kim H.J."/>
            <person name="Triplett B.A."/>
        </authorList>
    </citation>
    <scope>NUCLEOTIDE SEQUENCE [LARGE SCALE GENOMIC DNA]</scope>
    <source>
        <strain evidence="1 2">DSM 25597</strain>
    </source>
</reference>
<keyword evidence="2" id="KW-1185">Reference proteome</keyword>
<dbReference type="RefSeq" id="WP_089370116.1">
    <property type="nucleotide sequence ID" value="NZ_BMEP01000002.1"/>
</dbReference>
<dbReference type="OrthoDB" id="1028138at2"/>
<organism evidence="1 2">
    <name type="scientific">Dokdonia pacifica</name>
    <dbReference type="NCBI Taxonomy" id="1627892"/>
    <lineage>
        <taxon>Bacteria</taxon>
        <taxon>Pseudomonadati</taxon>
        <taxon>Bacteroidota</taxon>
        <taxon>Flavobacteriia</taxon>
        <taxon>Flavobacteriales</taxon>
        <taxon>Flavobacteriaceae</taxon>
        <taxon>Dokdonia</taxon>
    </lineage>
</organism>
<gene>
    <name evidence="1" type="ORF">SAMN06265376_101802</name>
</gene>
<evidence type="ECO:0000313" key="2">
    <source>
        <dbReference type="Proteomes" id="UP000198379"/>
    </source>
</evidence>
<dbReference type="Gene3D" id="3.30.420.40">
    <property type="match status" value="1"/>
</dbReference>